<dbReference type="PANTHER" id="PTHR42643">
    <property type="entry name" value="IONOTROPIC RECEPTOR 20A-RELATED"/>
    <property type="match status" value="1"/>
</dbReference>
<feature type="transmembrane region" description="Helical" evidence="8">
    <location>
        <begin position="583"/>
        <end position="603"/>
    </location>
</feature>
<evidence type="ECO:0000256" key="4">
    <source>
        <dbReference type="ARBA" id="ARBA00022989"/>
    </source>
</evidence>
<keyword evidence="10" id="KW-1185">Reference proteome</keyword>
<sequence>MTRIGQWFESCTIDLVASPIFLISPDFYKLMQSFPNSPLLLDVVNLSAVKFPDPFPHSPLRKKWLTIIVIDNHQDQVNAFGWKYSRITYQKSVPPEYFLLYLKSGYPYPTAIFQLPFKLKVLIGHPSSPILATTCIPSQSYLTLESSTLPEFDSIWNSCNGNLQNKPVTVERFGGVTHQKRREDCGYNSHHAEQCNILCLAERHNFTFATTRFDKSVHLFHIYETFQSSLEPYFLHDHFSDADYFPGIRIPFNFYVIIPKPKSLKGFKALIEPFPIETWVSVLLTCAVIGLLIYGAECSHEHHLLHVGSLLQDFWVVYSALLLQSSSRVGPLSGKWGVKAIWIVGWFLLCAIIMTSLYQGELATTMTTAVFPFIPLTLEDIANTGISVITVGKWYGSNLNGHIDVIKSLGIYAPRVTDNLQKIKNRSLLASSEPHKVGLEIIKAGKLYLYPDRKEVNLKGKIFAVMDADMKTRYVVDGVMLSHDLIVYNAREDLHFNEDFLYAWRRNFFTKIYRRSWFALIEGGLDNRFIYLDLLSEARRRKDQFGNHKTEHFLGVLFNGRNRKKDKKDEFSKISQESMLPCYYFFLFLLSLTIVTFVGEIYLKLNNRTSPFQLDNQKMGNLRKCNNFRPLFKKNLAKKQILK</sequence>
<evidence type="ECO:0000256" key="2">
    <source>
        <dbReference type="ARBA" id="ARBA00022475"/>
    </source>
</evidence>
<dbReference type="GO" id="GO:0005886">
    <property type="term" value="C:plasma membrane"/>
    <property type="evidence" value="ECO:0007669"/>
    <property type="project" value="UniProtKB-SubCell"/>
</dbReference>
<evidence type="ECO:0000256" key="6">
    <source>
        <dbReference type="ARBA" id="ARBA00023170"/>
    </source>
</evidence>
<evidence type="ECO:0000313" key="9">
    <source>
        <dbReference type="EMBL" id="OXA37096.1"/>
    </source>
</evidence>
<evidence type="ECO:0000256" key="5">
    <source>
        <dbReference type="ARBA" id="ARBA00023136"/>
    </source>
</evidence>
<keyword evidence="9" id="KW-0436">Ligase</keyword>
<feature type="transmembrane region" description="Helical" evidence="8">
    <location>
        <begin position="278"/>
        <end position="296"/>
    </location>
</feature>
<evidence type="ECO:0000256" key="1">
    <source>
        <dbReference type="ARBA" id="ARBA00004651"/>
    </source>
</evidence>
<organism evidence="9 10">
    <name type="scientific">Folsomia candida</name>
    <name type="common">Springtail</name>
    <dbReference type="NCBI Taxonomy" id="158441"/>
    <lineage>
        <taxon>Eukaryota</taxon>
        <taxon>Metazoa</taxon>
        <taxon>Ecdysozoa</taxon>
        <taxon>Arthropoda</taxon>
        <taxon>Hexapoda</taxon>
        <taxon>Collembola</taxon>
        <taxon>Entomobryomorpha</taxon>
        <taxon>Isotomoidea</taxon>
        <taxon>Isotomidae</taxon>
        <taxon>Proisotominae</taxon>
        <taxon>Folsomia</taxon>
    </lineage>
</organism>
<gene>
    <name evidence="9" type="ORF">Fcan01_28167</name>
</gene>
<keyword evidence="2" id="KW-1003">Cell membrane</keyword>
<comment type="subcellular location">
    <subcellularLocation>
        <location evidence="1">Cell membrane</location>
        <topology evidence="1">Multi-pass membrane protein</topology>
    </subcellularLocation>
</comment>
<dbReference type="PANTHER" id="PTHR42643:SF24">
    <property type="entry name" value="IONOTROPIC RECEPTOR 60A"/>
    <property type="match status" value="1"/>
</dbReference>
<dbReference type="Proteomes" id="UP000198287">
    <property type="component" value="Unassembled WGS sequence"/>
</dbReference>
<feature type="transmembrane region" description="Helical" evidence="8">
    <location>
        <begin position="336"/>
        <end position="358"/>
    </location>
</feature>
<accession>A0A226CYH5</accession>
<evidence type="ECO:0000313" key="10">
    <source>
        <dbReference type="Proteomes" id="UP000198287"/>
    </source>
</evidence>
<protein>
    <submittedName>
        <fullName evidence="9">DNA ligase B</fullName>
    </submittedName>
</protein>
<feature type="transmembrane region" description="Helical" evidence="8">
    <location>
        <begin position="302"/>
        <end position="324"/>
    </location>
</feature>
<evidence type="ECO:0000256" key="7">
    <source>
        <dbReference type="ARBA" id="ARBA00023180"/>
    </source>
</evidence>
<keyword evidence="3 8" id="KW-0812">Transmembrane</keyword>
<dbReference type="AlphaFoldDB" id="A0A226CYH5"/>
<dbReference type="Gene3D" id="1.10.287.70">
    <property type="match status" value="1"/>
</dbReference>
<dbReference type="EMBL" id="LNIX01000065">
    <property type="protein sequence ID" value="OXA37096.1"/>
    <property type="molecule type" value="Genomic_DNA"/>
</dbReference>
<keyword evidence="7" id="KW-0325">Glycoprotein</keyword>
<evidence type="ECO:0000256" key="8">
    <source>
        <dbReference type="SAM" id="Phobius"/>
    </source>
</evidence>
<name>A0A226CYH5_FOLCA</name>
<reference evidence="9 10" key="1">
    <citation type="submission" date="2015-12" db="EMBL/GenBank/DDBJ databases">
        <title>The genome of Folsomia candida.</title>
        <authorList>
            <person name="Faddeeva A."/>
            <person name="Derks M.F."/>
            <person name="Anvar Y."/>
            <person name="Smit S."/>
            <person name="Van Straalen N."/>
            <person name="Roelofs D."/>
        </authorList>
    </citation>
    <scope>NUCLEOTIDE SEQUENCE [LARGE SCALE GENOMIC DNA]</scope>
    <source>
        <strain evidence="9 10">VU population</strain>
        <tissue evidence="9">Whole body</tissue>
    </source>
</reference>
<dbReference type="GO" id="GO:0016874">
    <property type="term" value="F:ligase activity"/>
    <property type="evidence" value="ECO:0007669"/>
    <property type="project" value="UniProtKB-KW"/>
</dbReference>
<keyword evidence="4 8" id="KW-1133">Transmembrane helix</keyword>
<dbReference type="InterPro" id="IPR052192">
    <property type="entry name" value="Insect_Ionotropic_Sensory_Rcpt"/>
</dbReference>
<evidence type="ECO:0000256" key="3">
    <source>
        <dbReference type="ARBA" id="ARBA00022692"/>
    </source>
</evidence>
<proteinExistence type="predicted"/>
<keyword evidence="5 8" id="KW-0472">Membrane</keyword>
<keyword evidence="6" id="KW-0675">Receptor</keyword>
<comment type="caution">
    <text evidence="9">The sequence shown here is derived from an EMBL/GenBank/DDBJ whole genome shotgun (WGS) entry which is preliminary data.</text>
</comment>